<dbReference type="Pfam" id="PF10138">
    <property type="entry name" value="vWA-TerF-like"/>
    <property type="match status" value="1"/>
</dbReference>
<reference evidence="5 6" key="1">
    <citation type="submission" date="2020-08" db="EMBL/GenBank/DDBJ databases">
        <title>Genomic Encyclopedia of Type Strains, Phase III (KMG-III): the genomes of soil and plant-associated and newly described type strains.</title>
        <authorList>
            <person name="Whitman W."/>
        </authorList>
    </citation>
    <scope>NUCLEOTIDE SEQUENCE [LARGE SCALE GENOMIC DNA]</scope>
    <source>
        <strain evidence="5 6">CECT 3237</strain>
    </source>
</reference>
<dbReference type="Gene3D" id="2.60.60.30">
    <property type="entry name" value="sav2460 like domains"/>
    <property type="match status" value="1"/>
</dbReference>
<feature type="region of interest" description="Disordered" evidence="2">
    <location>
        <begin position="342"/>
        <end position="399"/>
    </location>
</feature>
<protein>
    <submittedName>
        <fullName evidence="5">Stress response protein SCP2</fullName>
    </submittedName>
</protein>
<accession>A0A7W4ZY49</accession>
<evidence type="ECO:0000259" key="3">
    <source>
        <dbReference type="Pfam" id="PF02342"/>
    </source>
</evidence>
<organism evidence="5 6">
    <name type="scientific">Streptomyces violarus</name>
    <dbReference type="NCBI Taxonomy" id="67380"/>
    <lineage>
        <taxon>Bacteria</taxon>
        <taxon>Bacillati</taxon>
        <taxon>Actinomycetota</taxon>
        <taxon>Actinomycetes</taxon>
        <taxon>Kitasatosporales</taxon>
        <taxon>Streptomycetaceae</taxon>
        <taxon>Streptomyces</taxon>
    </lineage>
</organism>
<evidence type="ECO:0000256" key="1">
    <source>
        <dbReference type="ARBA" id="ARBA00008775"/>
    </source>
</evidence>
<dbReference type="InterPro" id="IPR019303">
    <property type="entry name" value="vWA_TerF_C"/>
</dbReference>
<dbReference type="InterPro" id="IPR003325">
    <property type="entry name" value="TerD"/>
</dbReference>
<dbReference type="PANTHER" id="PTHR32097:SF4">
    <property type="entry name" value="GENERAL STRESS PROTEIN 16U"/>
    <property type="match status" value="1"/>
</dbReference>
<comment type="similarity">
    <text evidence="1">Belongs to the CAPAB/TerDEXZ family.</text>
</comment>
<dbReference type="InterPro" id="IPR051324">
    <property type="entry name" value="Stress/Tellurium_Resist"/>
</dbReference>
<proteinExistence type="inferred from homology"/>
<sequence length="448" mass="47545">MQTTSLRKGENVSLLTTRTVLSVAVQGLSADVSALLLGPDGRVRGDHDLVFYNHPAQDGVSVEGAAVTAELSRLPADVHRVVVVVSADPLQPGAVFTRAPQLTIAQSGAQAWSFTAPDFGSGETVVVLAELYRRGDGWRVRAVGQGYASGLAGLATDYGVDVDPELSAAPLPAQTRTSTGQAAAVDLTKLERQAPGLLAPARQAGQALADRGMTGRRAAVYLILDHDWHMEELYESFAVQAFAERVLALSANLDDDGTVPVVFSSGREPFLEEIRLDNYRGRIGQLHTQIDWGWGNVADAMRRAVSHYQESGAADPAFIVTQVGDEPWDKAEVRSMLQNTASLGSSGCSSDSAEASSPSTRTSTLPLLPLSPMSRSTMPARTRDRCLASGSTRALSTPSLRGWDREAVRTRPGCLHTFTAALTGSGYGADVVTRRSKPGLLSLTHGAK</sequence>
<keyword evidence="6" id="KW-1185">Reference proteome</keyword>
<feature type="compositionally biased region" description="Polar residues" evidence="2">
    <location>
        <begin position="389"/>
        <end position="399"/>
    </location>
</feature>
<gene>
    <name evidence="5" type="ORF">FHS41_007478</name>
</gene>
<dbReference type="EMBL" id="JACHXE010000010">
    <property type="protein sequence ID" value="MBB3080924.1"/>
    <property type="molecule type" value="Genomic_DNA"/>
</dbReference>
<feature type="domain" description="vWA found in TerF C terminus" evidence="4">
    <location>
        <begin position="217"/>
        <end position="341"/>
    </location>
</feature>
<evidence type="ECO:0000259" key="4">
    <source>
        <dbReference type="Pfam" id="PF10138"/>
    </source>
</evidence>
<feature type="compositionally biased region" description="Low complexity" evidence="2">
    <location>
        <begin position="342"/>
        <end position="379"/>
    </location>
</feature>
<dbReference type="AlphaFoldDB" id="A0A7W4ZY49"/>
<evidence type="ECO:0000313" key="5">
    <source>
        <dbReference type="EMBL" id="MBB3080924.1"/>
    </source>
</evidence>
<comment type="caution">
    <text evidence="5">The sequence shown here is derived from an EMBL/GenBank/DDBJ whole genome shotgun (WGS) entry which is preliminary data.</text>
</comment>
<dbReference type="Pfam" id="PF02342">
    <property type="entry name" value="TerD"/>
    <property type="match status" value="1"/>
</dbReference>
<name>A0A7W4ZY49_9ACTN</name>
<feature type="domain" description="TerD" evidence="3">
    <location>
        <begin position="5"/>
        <end position="158"/>
    </location>
</feature>
<dbReference type="RefSeq" id="WP_229845354.1">
    <property type="nucleotide sequence ID" value="NZ_BMUP01000002.1"/>
</dbReference>
<dbReference type="PANTHER" id="PTHR32097">
    <property type="entry name" value="CAMP-BINDING PROTEIN 1-RELATED"/>
    <property type="match status" value="1"/>
</dbReference>
<dbReference type="CDD" id="cd06974">
    <property type="entry name" value="TerD_like"/>
    <property type="match status" value="1"/>
</dbReference>
<dbReference type="Proteomes" id="UP000572907">
    <property type="component" value="Unassembled WGS sequence"/>
</dbReference>
<evidence type="ECO:0000256" key="2">
    <source>
        <dbReference type="SAM" id="MobiDB-lite"/>
    </source>
</evidence>
<evidence type="ECO:0000313" key="6">
    <source>
        <dbReference type="Proteomes" id="UP000572907"/>
    </source>
</evidence>